<sequence length="155" mass="17535">MAIGHRWISSYGWGKPPSPPTKAPIRPKRRLVPLGRLEMGTGRSSSPLFEVAWEFSRQQIDCSLPSSAKGALREEGKLKERVVKGLDGMRLFDTILSRRVIPLAKRMSKMWEYSDHTDPDWVSPEAVSDDEVWLWLEMVLKVGNQRIVGGPPGLR</sequence>
<reference evidence="2" key="1">
    <citation type="journal article" date="2019" name="Nat. Commun.">
        <title>The genome of broomcorn millet.</title>
        <authorList>
            <person name="Zou C."/>
            <person name="Miki D."/>
            <person name="Li D."/>
            <person name="Tang Q."/>
            <person name="Xiao L."/>
            <person name="Rajput S."/>
            <person name="Deng P."/>
            <person name="Jia W."/>
            <person name="Huang R."/>
            <person name="Zhang M."/>
            <person name="Sun Y."/>
            <person name="Hu J."/>
            <person name="Fu X."/>
            <person name="Schnable P.S."/>
            <person name="Li F."/>
            <person name="Zhang H."/>
            <person name="Feng B."/>
            <person name="Zhu X."/>
            <person name="Liu R."/>
            <person name="Schnable J.C."/>
            <person name="Zhu J.-K."/>
            <person name="Zhang H."/>
        </authorList>
    </citation>
    <scope>NUCLEOTIDE SEQUENCE [LARGE SCALE GENOMIC DNA]</scope>
</reference>
<organism evidence="1 2">
    <name type="scientific">Panicum miliaceum</name>
    <name type="common">Proso millet</name>
    <name type="synonym">Broomcorn millet</name>
    <dbReference type="NCBI Taxonomy" id="4540"/>
    <lineage>
        <taxon>Eukaryota</taxon>
        <taxon>Viridiplantae</taxon>
        <taxon>Streptophyta</taxon>
        <taxon>Embryophyta</taxon>
        <taxon>Tracheophyta</taxon>
        <taxon>Spermatophyta</taxon>
        <taxon>Magnoliopsida</taxon>
        <taxon>Liliopsida</taxon>
        <taxon>Poales</taxon>
        <taxon>Poaceae</taxon>
        <taxon>PACMAD clade</taxon>
        <taxon>Panicoideae</taxon>
        <taxon>Panicodae</taxon>
        <taxon>Paniceae</taxon>
        <taxon>Panicinae</taxon>
        <taxon>Panicum</taxon>
        <taxon>Panicum sect. Panicum</taxon>
    </lineage>
</organism>
<dbReference type="AlphaFoldDB" id="A0A3L6R4V0"/>
<keyword evidence="2" id="KW-1185">Reference proteome</keyword>
<protein>
    <submittedName>
        <fullName evidence="1">Uncharacterized protein</fullName>
    </submittedName>
</protein>
<comment type="caution">
    <text evidence="1">The sequence shown here is derived from an EMBL/GenBank/DDBJ whole genome shotgun (WGS) entry which is preliminary data.</text>
</comment>
<dbReference type="Proteomes" id="UP000275267">
    <property type="component" value="Unassembled WGS sequence"/>
</dbReference>
<gene>
    <name evidence="1" type="ORF">C2845_PM08G14280</name>
</gene>
<evidence type="ECO:0000313" key="1">
    <source>
        <dbReference type="EMBL" id="RLM94180.1"/>
    </source>
</evidence>
<evidence type="ECO:0000313" key="2">
    <source>
        <dbReference type="Proteomes" id="UP000275267"/>
    </source>
</evidence>
<dbReference type="EMBL" id="PQIB02000010">
    <property type="protein sequence ID" value="RLM94180.1"/>
    <property type="molecule type" value="Genomic_DNA"/>
</dbReference>
<proteinExistence type="predicted"/>
<name>A0A3L6R4V0_PANMI</name>
<accession>A0A3L6R4V0</accession>